<keyword evidence="1" id="KW-0175">Coiled coil</keyword>
<protein>
    <submittedName>
        <fullName evidence="3">Uncharacterized protein</fullName>
    </submittedName>
</protein>
<reference evidence="3 4" key="1">
    <citation type="journal article" date="2016" name="Genome Biol. Evol.">
        <title>Gene Family Evolution Reflects Adaptation to Soil Environmental Stressors in the Genome of the Collembolan Orchesella cincta.</title>
        <authorList>
            <person name="Faddeeva-Vakhrusheva A."/>
            <person name="Derks M.F."/>
            <person name="Anvar S.Y."/>
            <person name="Agamennone V."/>
            <person name="Suring W."/>
            <person name="Smit S."/>
            <person name="van Straalen N.M."/>
            <person name="Roelofs D."/>
        </authorList>
    </citation>
    <scope>NUCLEOTIDE SEQUENCE [LARGE SCALE GENOMIC DNA]</scope>
    <source>
        <tissue evidence="3">Mixed pool</tissue>
    </source>
</reference>
<proteinExistence type="predicted"/>
<feature type="compositionally biased region" description="Basic and acidic residues" evidence="2">
    <location>
        <begin position="201"/>
        <end position="211"/>
    </location>
</feature>
<dbReference type="EMBL" id="LJIJ01000065">
    <property type="protein sequence ID" value="ODN03737.1"/>
    <property type="molecule type" value="Genomic_DNA"/>
</dbReference>
<feature type="compositionally biased region" description="Low complexity" evidence="2">
    <location>
        <begin position="189"/>
        <end position="200"/>
    </location>
</feature>
<dbReference type="OrthoDB" id="1938039at2759"/>
<evidence type="ECO:0000256" key="2">
    <source>
        <dbReference type="SAM" id="MobiDB-lite"/>
    </source>
</evidence>
<gene>
    <name evidence="3" type="ORF">Ocin01_02941</name>
</gene>
<dbReference type="Proteomes" id="UP000094527">
    <property type="component" value="Unassembled WGS sequence"/>
</dbReference>
<dbReference type="AlphaFoldDB" id="A0A1D2NET3"/>
<sequence length="373" mass="42654">MEEQLTMEDEEEGGVEVEVESDEDIYGDLESDIFFPPTKRAKQILQDVQDEEHEKILKENQRLRAKLTQLNKENKTYSSNISALYLTAKNEIEKKNFIIKNLQEKLKTITQSKSALSKEAVDEIITKCHEALLETQAQVTLDEIKKSLEKASVLKDSKRKRIKFGNMSVYFFREQGCFQRQETVEFPKSSTQTSSTTSEDQTQRLVDHNHEASQSSQSSRVSNPADMRIKPPRQSPSVVSNISNPTRPTSLSITAENSIVPGGRSKRNSSSNRSGSGERPGGFDNRRRLSSEQENNNKVDDDRPPNKRSDYRSNRDYSPSAEKHNTRTNRGGTRGKGADYKDNHRSSDYRSRTSKRFSTDSRHSDKRHRSRSR</sequence>
<feature type="compositionally biased region" description="Basic and acidic residues" evidence="2">
    <location>
        <begin position="284"/>
        <end position="325"/>
    </location>
</feature>
<evidence type="ECO:0000256" key="1">
    <source>
        <dbReference type="SAM" id="Coils"/>
    </source>
</evidence>
<feature type="coiled-coil region" evidence="1">
    <location>
        <begin position="53"/>
        <end position="119"/>
    </location>
</feature>
<dbReference type="OMA" id="CHEAHIE"/>
<feature type="compositionally biased region" description="Basic and acidic residues" evidence="2">
    <location>
        <begin position="336"/>
        <end position="363"/>
    </location>
</feature>
<comment type="caution">
    <text evidence="3">The sequence shown here is derived from an EMBL/GenBank/DDBJ whole genome shotgun (WGS) entry which is preliminary data.</text>
</comment>
<keyword evidence="4" id="KW-1185">Reference proteome</keyword>
<organism evidence="3 4">
    <name type="scientific">Orchesella cincta</name>
    <name type="common">Springtail</name>
    <name type="synonym">Podura cincta</name>
    <dbReference type="NCBI Taxonomy" id="48709"/>
    <lineage>
        <taxon>Eukaryota</taxon>
        <taxon>Metazoa</taxon>
        <taxon>Ecdysozoa</taxon>
        <taxon>Arthropoda</taxon>
        <taxon>Hexapoda</taxon>
        <taxon>Collembola</taxon>
        <taxon>Entomobryomorpha</taxon>
        <taxon>Entomobryoidea</taxon>
        <taxon>Orchesellidae</taxon>
        <taxon>Orchesellinae</taxon>
        <taxon>Orchesella</taxon>
    </lineage>
</organism>
<accession>A0A1D2NET3</accession>
<evidence type="ECO:0000313" key="3">
    <source>
        <dbReference type="EMBL" id="ODN03737.1"/>
    </source>
</evidence>
<feature type="region of interest" description="Disordered" evidence="2">
    <location>
        <begin position="184"/>
        <end position="373"/>
    </location>
</feature>
<evidence type="ECO:0000313" key="4">
    <source>
        <dbReference type="Proteomes" id="UP000094527"/>
    </source>
</evidence>
<feature type="compositionally biased region" description="Basic residues" evidence="2">
    <location>
        <begin position="364"/>
        <end position="373"/>
    </location>
</feature>
<name>A0A1D2NET3_ORCCI</name>
<feature type="compositionally biased region" description="Low complexity" evidence="2">
    <location>
        <begin position="268"/>
        <end position="277"/>
    </location>
</feature>
<feature type="region of interest" description="Disordered" evidence="2">
    <location>
        <begin position="1"/>
        <end position="21"/>
    </location>
</feature>
<feature type="compositionally biased region" description="Polar residues" evidence="2">
    <location>
        <begin position="235"/>
        <end position="257"/>
    </location>
</feature>